<keyword evidence="3" id="KW-1185">Reference proteome</keyword>
<dbReference type="Proteomes" id="UP001189619">
    <property type="component" value="Chromosome"/>
</dbReference>
<feature type="transmembrane region" description="Helical" evidence="1">
    <location>
        <begin position="26"/>
        <end position="45"/>
    </location>
</feature>
<feature type="transmembrane region" description="Helical" evidence="1">
    <location>
        <begin position="97"/>
        <end position="126"/>
    </location>
</feature>
<keyword evidence="1" id="KW-0472">Membrane</keyword>
<dbReference type="Pfam" id="PF12679">
    <property type="entry name" value="ABC2_membrane_2"/>
    <property type="match status" value="1"/>
</dbReference>
<dbReference type="AlphaFoldDB" id="A0AA48RCV8"/>
<evidence type="ECO:0000313" key="2">
    <source>
        <dbReference type="EMBL" id="CAJ1003316.1"/>
    </source>
</evidence>
<dbReference type="GO" id="GO:0140359">
    <property type="term" value="F:ABC-type transporter activity"/>
    <property type="evidence" value="ECO:0007669"/>
    <property type="project" value="InterPro"/>
</dbReference>
<feature type="transmembrane region" description="Helical" evidence="1">
    <location>
        <begin position="215"/>
        <end position="238"/>
    </location>
</feature>
<organism evidence="2 3">
    <name type="scientific">Brevibacillus aydinogluensis</name>
    <dbReference type="NCBI Taxonomy" id="927786"/>
    <lineage>
        <taxon>Bacteria</taxon>
        <taxon>Bacillati</taxon>
        <taxon>Bacillota</taxon>
        <taxon>Bacilli</taxon>
        <taxon>Bacillales</taxon>
        <taxon>Paenibacillaceae</taxon>
        <taxon>Brevibacillus</taxon>
    </lineage>
</organism>
<dbReference type="KEGG" id="bayd:BSPP4475_13440"/>
<name>A0AA48RCV8_9BACL</name>
<gene>
    <name evidence="2" type="ORF">BSPP4475_13440</name>
</gene>
<accession>A0AA48RCV8</accession>
<reference evidence="2" key="1">
    <citation type="submission" date="2023-07" db="EMBL/GenBank/DDBJ databases">
        <authorList>
            <person name="Ivanov I."/>
            <person name="Teneva D."/>
            <person name="Stoikov I."/>
        </authorList>
    </citation>
    <scope>NUCLEOTIDE SEQUENCE</scope>
    <source>
        <strain evidence="2">4475</strain>
    </source>
</reference>
<dbReference type="EMBL" id="OY569118">
    <property type="protein sequence ID" value="CAJ1003316.1"/>
    <property type="molecule type" value="Genomic_DNA"/>
</dbReference>
<evidence type="ECO:0000313" key="3">
    <source>
        <dbReference type="Proteomes" id="UP001189619"/>
    </source>
</evidence>
<feature type="transmembrane region" description="Helical" evidence="1">
    <location>
        <begin position="57"/>
        <end position="76"/>
    </location>
</feature>
<feature type="transmembrane region" description="Helical" evidence="1">
    <location>
        <begin position="174"/>
        <end position="195"/>
    </location>
</feature>
<dbReference type="GO" id="GO:0005886">
    <property type="term" value="C:plasma membrane"/>
    <property type="evidence" value="ECO:0007669"/>
    <property type="project" value="UniProtKB-SubCell"/>
</dbReference>
<keyword evidence="1" id="KW-0812">Transmembrane</keyword>
<proteinExistence type="predicted"/>
<protein>
    <submittedName>
        <fullName evidence="2">ABC transporter permease</fullName>
    </submittedName>
</protein>
<sequence>MSENTFRYLLRHEFRLELRKFFQKKWMAKYGGVIVLLLAAALTVWKERGGFRTEYLLYLAYMLPYLTFMISFRVLLREWKNGTVGWWITLPYSRSTLLLAKFGAAFLHMLLVYVLFFGSLTLLVLYNAAVHGLGTAPLHNLFAGEAVFATVLLGLAPFMLALGLLTAAVAHSRWVVLTPLLWILFGLSANTLTWVAGNVLSKQPDAWVSAVLPGWIYPAIPLVWALAGLTLTGAIRIVSRHLRF</sequence>
<keyword evidence="1" id="KW-1133">Transmembrane helix</keyword>
<feature type="transmembrane region" description="Helical" evidence="1">
    <location>
        <begin position="146"/>
        <end position="167"/>
    </location>
</feature>
<evidence type="ECO:0000256" key="1">
    <source>
        <dbReference type="SAM" id="Phobius"/>
    </source>
</evidence>
<dbReference type="RefSeq" id="WP_171565390.1">
    <property type="nucleotide sequence ID" value="NZ_JAUSVZ010000001.1"/>
</dbReference>